<dbReference type="GO" id="GO:0005524">
    <property type="term" value="F:ATP binding"/>
    <property type="evidence" value="ECO:0007669"/>
    <property type="project" value="InterPro"/>
</dbReference>
<dbReference type="Gene3D" id="1.10.8.60">
    <property type="match status" value="1"/>
</dbReference>
<evidence type="ECO:0000256" key="1">
    <source>
        <dbReference type="SAM" id="MobiDB-lite"/>
    </source>
</evidence>
<dbReference type="OrthoDB" id="3046016at2759"/>
<dbReference type="SMART" id="SM00382">
    <property type="entry name" value="AAA"/>
    <property type="match status" value="1"/>
</dbReference>
<dbReference type="InterPro" id="IPR003959">
    <property type="entry name" value="ATPase_AAA_core"/>
</dbReference>
<dbReference type="AlphaFoldDB" id="A0A836I1G5"/>
<dbReference type="SMART" id="SM00015">
    <property type="entry name" value="IQ"/>
    <property type="match status" value="2"/>
</dbReference>
<reference evidence="3 4" key="1">
    <citation type="submission" date="2021-02" db="EMBL/GenBank/DDBJ databases">
        <title>Porcisia hertigi Genome sequencing and assembly.</title>
        <authorList>
            <person name="Almutairi H."/>
            <person name="Gatherer D."/>
        </authorList>
    </citation>
    <scope>NUCLEOTIDE SEQUENCE [LARGE SCALE GENOMIC DNA]</scope>
    <source>
        <strain evidence="3 4">C119</strain>
    </source>
</reference>
<dbReference type="SUPFAM" id="SSF52540">
    <property type="entry name" value="P-loop containing nucleoside triphosphate hydrolases"/>
    <property type="match status" value="1"/>
</dbReference>
<protein>
    <recommendedName>
        <fullName evidence="2">AAA+ ATPase domain-containing protein</fullName>
    </recommendedName>
</protein>
<dbReference type="PANTHER" id="PTHR14690:SF0">
    <property type="entry name" value="IQ MOTIF CONTAINING WITH AAA DOMAIN 1"/>
    <property type="match status" value="1"/>
</dbReference>
<feature type="region of interest" description="Disordered" evidence="1">
    <location>
        <begin position="525"/>
        <end position="557"/>
    </location>
</feature>
<comment type="caution">
    <text evidence="3">The sequence shown here is derived from an EMBL/GenBank/DDBJ whole genome shotgun (WGS) entry which is preliminary data.</text>
</comment>
<evidence type="ECO:0000313" key="3">
    <source>
        <dbReference type="EMBL" id="KAG5509637.1"/>
    </source>
</evidence>
<dbReference type="Gene3D" id="3.40.50.300">
    <property type="entry name" value="P-loop containing nucleotide triphosphate hydrolases"/>
    <property type="match status" value="1"/>
</dbReference>
<evidence type="ECO:0000313" key="4">
    <source>
        <dbReference type="Proteomes" id="UP000674318"/>
    </source>
</evidence>
<gene>
    <name evidence="3" type="ORF">JKF63_06342</name>
</gene>
<dbReference type="PANTHER" id="PTHR14690">
    <property type="entry name" value="IQ MOTIF CONTAINING WITH AAA DOMAIN 1"/>
    <property type="match status" value="1"/>
</dbReference>
<dbReference type="InterPro" id="IPR000048">
    <property type="entry name" value="IQ_motif_EF-hand-BS"/>
</dbReference>
<dbReference type="InterPro" id="IPR003593">
    <property type="entry name" value="AAA+_ATPase"/>
</dbReference>
<feature type="domain" description="AAA+ ATPase" evidence="2">
    <location>
        <begin position="680"/>
        <end position="843"/>
    </location>
</feature>
<dbReference type="GO" id="GO:0016887">
    <property type="term" value="F:ATP hydrolysis activity"/>
    <property type="evidence" value="ECO:0007669"/>
    <property type="project" value="InterPro"/>
</dbReference>
<dbReference type="GeneID" id="94292369"/>
<dbReference type="InterPro" id="IPR052267">
    <property type="entry name" value="N-DRC_Component"/>
</dbReference>
<name>A0A836I1G5_9TRYP</name>
<evidence type="ECO:0000259" key="2">
    <source>
        <dbReference type="SMART" id="SM00382"/>
    </source>
</evidence>
<keyword evidence="4" id="KW-1185">Reference proteome</keyword>
<feature type="region of interest" description="Disordered" evidence="1">
    <location>
        <begin position="370"/>
        <end position="446"/>
    </location>
</feature>
<dbReference type="Proteomes" id="UP000674318">
    <property type="component" value="Chromosome 13"/>
</dbReference>
<feature type="region of interest" description="Disordered" evidence="1">
    <location>
        <begin position="173"/>
        <end position="196"/>
    </location>
</feature>
<proteinExistence type="predicted"/>
<sequence length="946" mass="105677">MSTLSYEQQYQQILVDLSEVQREDIYVSALRVPEDAKARQAYYAQYWLSLYVRYVRLARQLAVIHDMELQPQRRCDVRTLLGSCMGRMLEARQNIVEHCGDYVMLDDTLEEMKLSPADIEPPLPTFLLEDRQETLRHERAYVISLQEHYKKTEPEAAPVALAAAAHDEKLFTRDPSKALPPFPTSAEKAASVAEDKSGPMPIEEAVRVLQLAERGRQARQRAKIQLQLFRQQQYTAIHGDELRSIAGKDMAATIIQKVALGYLQQKRAKLRYQQEQELLGMTSTAAIRSDMAKIAAGIRRDERKARQRVNQAELMQKTLEMERQLKTREGPKTLEVMLDEVLMHMAYARLDGKAKDGVMEIPTVMDGGTLTLLGRRTRRAPSASPSGGADASAGPKSSLPATRGSGRSLLAASNGDAAAATGGQTGRRQSPRRAGDDDAAAAPSPVVPPSCFLDHFAAVTERHNTLWKENFQRTRVEDGDLDQPFDEALLRQELMDGPRGVMQELRRCVDQLVMMEVNNIKERLEAEKRAGKKRTGARKARKAKAPKKPKLRDPTKGEDLEAYLNTTIRENKLQLPPEEVRLSSFIGPANVSAGPLDRLLRTQTVDKDIEKKWMRVLRGWNDSVEQAIGMPKDKMEALFRAFLQQSSWLRNPSAAEVRAAATDYAVLPLGSQVVHDLAPHPTGLFLYGAPGSGKTLLAYAIANESGSRFFNLSPANFMTVKGMVRMVQVVFYTARMMAPSVIYMDHIEKIFPGKGLKGAKRRKDPEIRRGKKLKKELLKGLASLQPTDRVLMVATSTEPWCVDKNALCKFCQRAVHLAPPDYATREALLQSFIKNQLEMADVPTITPSAEASLAKSVQQISLLTEGFSAGQLRDCVTQTLPAFRLTRVLHYPISVDEFIPALAVTTGLSAAEVQRFNDFQASLPVGMRRANAAEDFQPTEEELRRR</sequence>
<dbReference type="RefSeq" id="XP_067758789.1">
    <property type="nucleotide sequence ID" value="XM_067902292.1"/>
</dbReference>
<accession>A0A836I1G5</accession>
<organism evidence="3 4">
    <name type="scientific">Porcisia hertigi</name>
    <dbReference type="NCBI Taxonomy" id="2761500"/>
    <lineage>
        <taxon>Eukaryota</taxon>
        <taxon>Discoba</taxon>
        <taxon>Euglenozoa</taxon>
        <taxon>Kinetoplastea</taxon>
        <taxon>Metakinetoplastina</taxon>
        <taxon>Trypanosomatida</taxon>
        <taxon>Trypanosomatidae</taxon>
        <taxon>Leishmaniinae</taxon>
        <taxon>Porcisia</taxon>
    </lineage>
</organism>
<dbReference type="InterPro" id="IPR027417">
    <property type="entry name" value="P-loop_NTPase"/>
</dbReference>
<feature type="compositionally biased region" description="Basic residues" evidence="1">
    <location>
        <begin position="530"/>
        <end position="550"/>
    </location>
</feature>
<feature type="compositionally biased region" description="Low complexity" evidence="1">
    <location>
        <begin position="370"/>
        <end position="398"/>
    </location>
</feature>
<feature type="compositionally biased region" description="Low complexity" evidence="1">
    <location>
        <begin position="411"/>
        <end position="428"/>
    </location>
</feature>
<dbReference type="Pfam" id="PF00004">
    <property type="entry name" value="AAA"/>
    <property type="match status" value="1"/>
</dbReference>
<dbReference type="KEGG" id="phet:94292369"/>
<dbReference type="EMBL" id="JAFJZO010000013">
    <property type="protein sequence ID" value="KAG5509637.1"/>
    <property type="molecule type" value="Genomic_DNA"/>
</dbReference>
<dbReference type="PROSITE" id="PS50096">
    <property type="entry name" value="IQ"/>
    <property type="match status" value="2"/>
</dbReference>